<accession>A0A3B0BST6</accession>
<dbReference type="PANTHER" id="PTHR47829">
    <property type="entry name" value="HYDROLASE, PUTATIVE (AFU_ORTHOLOGUE AFUA_1G12880)-RELATED"/>
    <property type="match status" value="1"/>
</dbReference>
<dbReference type="Pfam" id="PF00702">
    <property type="entry name" value="Hydrolase"/>
    <property type="match status" value="1"/>
</dbReference>
<dbReference type="Gene3D" id="3.40.50.1000">
    <property type="entry name" value="HAD superfamily/HAD-like"/>
    <property type="match status" value="1"/>
</dbReference>
<dbReference type="PANTHER" id="PTHR47829:SF1">
    <property type="entry name" value="HAD FAMILY PHOSPHATASE"/>
    <property type="match status" value="1"/>
</dbReference>
<dbReference type="AlphaFoldDB" id="A0A3B0BST6"/>
<dbReference type="SFLD" id="SFLDS00003">
    <property type="entry name" value="Haloacid_Dehalogenase"/>
    <property type="match status" value="1"/>
</dbReference>
<comment type="caution">
    <text evidence="1">The sequence shown here is derived from an EMBL/GenBank/DDBJ whole genome shotgun (WGS) entry which is preliminary data.</text>
</comment>
<protein>
    <submittedName>
        <fullName evidence="1">HAD family phosphatase</fullName>
    </submittedName>
</protein>
<reference evidence="1 2" key="1">
    <citation type="journal article" date="2015" name="Antonie Van Leeuwenhoek">
        <title>Streptomyces klenkii sp. nov., isolated from deep marine sediment.</title>
        <authorList>
            <person name="Veyisoglu A."/>
            <person name="Sahin N."/>
        </authorList>
    </citation>
    <scope>NUCLEOTIDE SEQUENCE [LARGE SCALE GENOMIC DNA]</scope>
    <source>
        <strain evidence="1 2">KCTC 29202</strain>
    </source>
</reference>
<dbReference type="Proteomes" id="UP000270343">
    <property type="component" value="Unassembled WGS sequence"/>
</dbReference>
<dbReference type="OrthoDB" id="9795007at2"/>
<dbReference type="SUPFAM" id="SSF56784">
    <property type="entry name" value="HAD-like"/>
    <property type="match status" value="1"/>
</dbReference>
<evidence type="ECO:0000313" key="1">
    <source>
        <dbReference type="EMBL" id="RKN75454.1"/>
    </source>
</evidence>
<gene>
    <name evidence="1" type="ORF">D7231_08450</name>
</gene>
<dbReference type="Gene3D" id="1.10.150.240">
    <property type="entry name" value="Putative phosphatase, domain 2"/>
    <property type="match status" value="1"/>
</dbReference>
<sequence length="208" mass="22379">MPPPPHQGLVLDFGGVLTTPIAECTRAFCLREGLAPDAFLQVISTDPEGREIYAQLELGRIGQPEWNERTAALLGVAPDNLIGRVLADLRPEPLMLAAGQAARRAGVKVGILSNSLGSGPYDPYQGYGFGTLYDAVVLSGDHGLRKPEPGIYPLVLKELRLPAEACVFVDDSARNLPPAQDLGMTTVLDADPAETVKKLEELFRIPLR</sequence>
<dbReference type="NCBIfam" id="TIGR01509">
    <property type="entry name" value="HAD-SF-IA-v3"/>
    <property type="match status" value="1"/>
</dbReference>
<dbReference type="EMBL" id="RBAM01000003">
    <property type="protein sequence ID" value="RKN75454.1"/>
    <property type="molecule type" value="Genomic_DNA"/>
</dbReference>
<dbReference type="InterPro" id="IPR036412">
    <property type="entry name" value="HAD-like_sf"/>
</dbReference>
<dbReference type="InterPro" id="IPR006439">
    <property type="entry name" value="HAD-SF_hydro_IA"/>
</dbReference>
<dbReference type="InterPro" id="IPR052898">
    <property type="entry name" value="ACAD10-like"/>
</dbReference>
<dbReference type="InterPro" id="IPR023214">
    <property type="entry name" value="HAD_sf"/>
</dbReference>
<organism evidence="1 2">
    <name type="scientific">Streptomyces klenkii</name>
    <dbReference type="NCBI Taxonomy" id="1420899"/>
    <lineage>
        <taxon>Bacteria</taxon>
        <taxon>Bacillati</taxon>
        <taxon>Actinomycetota</taxon>
        <taxon>Actinomycetes</taxon>
        <taxon>Kitasatosporales</taxon>
        <taxon>Streptomycetaceae</taxon>
        <taxon>Streptomyces</taxon>
    </lineage>
</organism>
<dbReference type="RefSeq" id="WP_120754318.1">
    <property type="nucleotide sequence ID" value="NZ_JBFADQ010000015.1"/>
</dbReference>
<proteinExistence type="predicted"/>
<keyword evidence="2" id="KW-1185">Reference proteome</keyword>
<evidence type="ECO:0000313" key="2">
    <source>
        <dbReference type="Proteomes" id="UP000270343"/>
    </source>
</evidence>
<dbReference type="SFLD" id="SFLDG01129">
    <property type="entry name" value="C1.5:_HAD__Beta-PGM__Phosphata"/>
    <property type="match status" value="1"/>
</dbReference>
<dbReference type="InterPro" id="IPR023198">
    <property type="entry name" value="PGP-like_dom2"/>
</dbReference>
<name>A0A3B0BST6_9ACTN</name>